<protein>
    <recommendedName>
        <fullName evidence="1">D-inositol 3-phosphate glycosyltransferase</fullName>
    </recommendedName>
</protein>
<feature type="region of interest" description="Disordered" evidence="2">
    <location>
        <begin position="596"/>
        <end position="620"/>
    </location>
</feature>
<keyword evidence="5" id="KW-1185">Reference proteome</keyword>
<feature type="domain" description="DUF3492" evidence="3">
    <location>
        <begin position="254"/>
        <end position="352"/>
    </location>
</feature>
<dbReference type="SUPFAM" id="SSF53756">
    <property type="entry name" value="UDP-Glycosyltransferase/glycogen phosphorylase"/>
    <property type="match status" value="1"/>
</dbReference>
<feature type="domain" description="DUF3492" evidence="3">
    <location>
        <begin position="1"/>
        <end position="79"/>
    </location>
</feature>
<evidence type="ECO:0000256" key="2">
    <source>
        <dbReference type="SAM" id="MobiDB-lite"/>
    </source>
</evidence>
<sequence length="709" mass="74674">MRIALLTEGGYPFARGEAVVWCDRLLRGLDGHEFEVYALSRSARQETAEWCELPANVAQVHTAPLWDRARMRGGAAARAADCSAGHRWLSRAGAGAVRSGTYGRRERRRFAECFHELASAVCAVGSYDPPNPQDERPGSEQAGAEGQLTDRFAAGLYGLAELAREHGGLTGSFRSELAIRVLQSACRAPGTLRAAHGVGVSDLLTVAERLERALRPLSLDWYGCSGGDDSGGGHAHGPGQGGGCEAGNTWPGLAGVDLCHAVGGGPAALPGLLAKRFFGTPLLITEYGVRLREHYLASAAEAVAPTTAGAPVRALLASFQRQLVREAYSQAQLITPGNTHARRWQERCGASREKLRTVYAGMDATPFAEIGELADSAKRGGVAPRDSETDADSSTLVWVGRIGPEKDLIGLLHAFAAVRTAIPGARLRVVTTSPGRGAEAVEYAARCRALAVQLFPDEADAAGAVGESPVSFDELGSPAVPTRAHAYGAGCVVVLSSSVEGFPVSLIEAMFCGRATVSTDVGAVCEVIGGTGLVVPSRNPRAFADSCAALLRDPERRERLGAAARARALELFTVEQNVEAFRGIYLELMSRWPVPEGSGTATTHGGEPQPFGRPAESRVPGRWTDGTNGTAAVAASRSVSAGLRAGVRRPSAPVLQGVRAGVASAAAPRSRLRPSAPSWARPDLPDSAAIGPRMRQQSVRTETRKEDRR</sequence>
<proteinExistence type="predicted"/>
<organism evidence="4 5">
    <name type="scientific">Streptomyces ovatisporus</name>
    <dbReference type="NCBI Taxonomy" id="1128682"/>
    <lineage>
        <taxon>Bacteria</taxon>
        <taxon>Bacillati</taxon>
        <taxon>Actinomycetota</taxon>
        <taxon>Actinomycetes</taxon>
        <taxon>Kitasatosporales</taxon>
        <taxon>Streptomycetaceae</taxon>
        <taxon>Streptomyces</taxon>
    </lineage>
</organism>
<reference evidence="5" key="1">
    <citation type="journal article" date="2019" name="Int. J. Syst. Evol. Microbiol.">
        <title>The Global Catalogue of Microorganisms (GCM) 10K type strain sequencing project: providing services to taxonomists for standard genome sequencing and annotation.</title>
        <authorList>
            <consortium name="The Broad Institute Genomics Platform"/>
            <consortium name="The Broad Institute Genome Sequencing Center for Infectious Disease"/>
            <person name="Wu L."/>
            <person name="Ma J."/>
        </authorList>
    </citation>
    <scope>NUCLEOTIDE SEQUENCE [LARGE SCALE GENOMIC DNA]</scope>
    <source>
        <strain evidence="5">CGMCC 4.7357</strain>
    </source>
</reference>
<dbReference type="Pfam" id="PF11997">
    <property type="entry name" value="DUF3492"/>
    <property type="match status" value="2"/>
</dbReference>
<dbReference type="Proteomes" id="UP001595997">
    <property type="component" value="Unassembled WGS sequence"/>
</dbReference>
<evidence type="ECO:0000256" key="1">
    <source>
        <dbReference type="ARBA" id="ARBA00021292"/>
    </source>
</evidence>
<evidence type="ECO:0000313" key="5">
    <source>
        <dbReference type="Proteomes" id="UP001595997"/>
    </source>
</evidence>
<feature type="compositionally biased region" description="Low complexity" evidence="2">
    <location>
        <begin position="663"/>
        <end position="682"/>
    </location>
</feature>
<name>A0ABV9A3Q5_9ACTN</name>
<dbReference type="EMBL" id="JBHSFH010000004">
    <property type="protein sequence ID" value="MFC4493584.1"/>
    <property type="molecule type" value="Genomic_DNA"/>
</dbReference>
<evidence type="ECO:0000259" key="3">
    <source>
        <dbReference type="Pfam" id="PF11997"/>
    </source>
</evidence>
<dbReference type="RefSeq" id="WP_386443129.1">
    <property type="nucleotide sequence ID" value="NZ_JBHSFH010000004.1"/>
</dbReference>
<comment type="caution">
    <text evidence="4">The sequence shown here is derived from an EMBL/GenBank/DDBJ whole genome shotgun (WGS) entry which is preliminary data.</text>
</comment>
<dbReference type="PANTHER" id="PTHR12526:SF636">
    <property type="entry name" value="BLL3647 PROTEIN"/>
    <property type="match status" value="1"/>
</dbReference>
<evidence type="ECO:0000313" key="4">
    <source>
        <dbReference type="EMBL" id="MFC4493584.1"/>
    </source>
</evidence>
<dbReference type="InterPro" id="IPR022622">
    <property type="entry name" value="DUF3492"/>
</dbReference>
<dbReference type="Pfam" id="PF13692">
    <property type="entry name" value="Glyco_trans_1_4"/>
    <property type="match status" value="1"/>
</dbReference>
<feature type="region of interest" description="Disordered" evidence="2">
    <location>
        <begin position="658"/>
        <end position="709"/>
    </location>
</feature>
<gene>
    <name evidence="4" type="ORF">ACFPA8_05475</name>
</gene>
<dbReference type="Gene3D" id="3.40.50.2000">
    <property type="entry name" value="Glycogen Phosphorylase B"/>
    <property type="match status" value="2"/>
</dbReference>
<dbReference type="PANTHER" id="PTHR12526">
    <property type="entry name" value="GLYCOSYLTRANSFERASE"/>
    <property type="match status" value="1"/>
</dbReference>
<accession>A0ABV9A3Q5</accession>